<evidence type="ECO:0000256" key="4">
    <source>
        <dbReference type="ARBA" id="ARBA00022544"/>
    </source>
</evidence>
<name>A0ABS7K751_9BACI</name>
<evidence type="ECO:0000256" key="5">
    <source>
        <dbReference type="ARBA" id="ARBA00022692"/>
    </source>
</evidence>
<feature type="transmembrane region" description="Helical" evidence="8">
    <location>
        <begin position="178"/>
        <end position="202"/>
    </location>
</feature>
<dbReference type="Proteomes" id="UP000769780">
    <property type="component" value="Unassembled WGS sequence"/>
</dbReference>
<feature type="transmembrane region" description="Helical" evidence="8">
    <location>
        <begin position="214"/>
        <end position="233"/>
    </location>
</feature>
<feature type="transmembrane region" description="Helical" evidence="8">
    <location>
        <begin position="5"/>
        <end position="26"/>
    </location>
</feature>
<keyword evidence="5 8" id="KW-0812">Transmembrane</keyword>
<evidence type="ECO:0000256" key="1">
    <source>
        <dbReference type="ARBA" id="ARBA00004141"/>
    </source>
</evidence>
<evidence type="ECO:0000313" key="9">
    <source>
        <dbReference type="EMBL" id="MBY0098104.1"/>
    </source>
</evidence>
<comment type="subcellular location">
    <subcellularLocation>
        <location evidence="1">Membrane</location>
        <topology evidence="1">Multi-pass membrane protein</topology>
    </subcellularLocation>
</comment>
<dbReference type="InterPro" id="IPR004761">
    <property type="entry name" value="Spore_GerAB"/>
</dbReference>
<dbReference type="EMBL" id="JACWFH010000019">
    <property type="protein sequence ID" value="MBY0098104.1"/>
    <property type="molecule type" value="Genomic_DNA"/>
</dbReference>
<dbReference type="PANTHER" id="PTHR34975">
    <property type="entry name" value="SPORE GERMINATION PROTEIN A2"/>
    <property type="match status" value="1"/>
</dbReference>
<keyword evidence="7 8" id="KW-0472">Membrane</keyword>
<evidence type="ECO:0000256" key="3">
    <source>
        <dbReference type="ARBA" id="ARBA00022448"/>
    </source>
</evidence>
<accession>A0ABS7K751</accession>
<evidence type="ECO:0000256" key="8">
    <source>
        <dbReference type="SAM" id="Phobius"/>
    </source>
</evidence>
<evidence type="ECO:0000256" key="6">
    <source>
        <dbReference type="ARBA" id="ARBA00022989"/>
    </source>
</evidence>
<feature type="transmembrane region" description="Helical" evidence="8">
    <location>
        <begin position="340"/>
        <end position="359"/>
    </location>
</feature>
<reference evidence="9 10" key="1">
    <citation type="submission" date="2020-07" db="EMBL/GenBank/DDBJ databases">
        <title>Fungal Genomes of the International Space Station.</title>
        <authorList>
            <person name="Seuylemezian A."/>
            <person name="Singh N.K."/>
            <person name="Wood J."/>
            <person name="Venkateswaran K."/>
        </authorList>
    </citation>
    <scope>NUCLEOTIDE SEQUENCE [LARGE SCALE GENOMIC DNA]</scope>
    <source>
        <strain evidence="9 10">PL-B2</strain>
    </source>
</reference>
<gene>
    <name evidence="9" type="ORF">H0185_14985</name>
</gene>
<comment type="similarity">
    <text evidence="2">Belongs to the amino acid-polyamine-organocation (APC) superfamily. Spore germination protein (SGP) (TC 2.A.3.9) family.</text>
</comment>
<keyword evidence="3" id="KW-0813">Transport</keyword>
<sequence length="364" mass="41856">MSRYFFYLVFVNMIANVVASVPKILLEKKSEGAIASMLLSIFLGLALCYIVARFFNSFPGKGLPELTQKYLPRWFANLLLLFIASAWYIAGLITLVTYTFLLKRFLTPDMPLVWITSIFLLFLSYGVLMKTSSVLYTIELVLLCCIPINVLIMFKSYVTPELEWDFISESIMHAYELPSFTALSASTYLLVGGFNLIIFNRFFTKKHKITGKQILFIGMLGIGSLLTTYFIPIGMNGFESVEMIAYPWIITADTLRLNLGVIERILFVFLLLYLAISFLSLLIHWHVAIELYKSVITFKRLTYKGKNLTPLLFIGLFWFGSIQVTKYLTEYQLTLYTSYFYNLLLCSLIGMVGLFWFIVRRAKS</sequence>
<protein>
    <submittedName>
        <fullName evidence="9">GerAB/ArcD/ProY family transporter</fullName>
    </submittedName>
</protein>
<feature type="transmembrane region" description="Helical" evidence="8">
    <location>
        <begin position="308"/>
        <end position="328"/>
    </location>
</feature>
<feature type="transmembrane region" description="Helical" evidence="8">
    <location>
        <begin position="140"/>
        <end position="158"/>
    </location>
</feature>
<dbReference type="Pfam" id="PF03845">
    <property type="entry name" value="Spore_permease"/>
    <property type="match status" value="1"/>
</dbReference>
<keyword evidence="10" id="KW-1185">Reference proteome</keyword>
<keyword evidence="4" id="KW-0309">Germination</keyword>
<evidence type="ECO:0000256" key="2">
    <source>
        <dbReference type="ARBA" id="ARBA00007998"/>
    </source>
</evidence>
<evidence type="ECO:0000256" key="7">
    <source>
        <dbReference type="ARBA" id="ARBA00023136"/>
    </source>
</evidence>
<proteinExistence type="inferred from homology"/>
<keyword evidence="6 8" id="KW-1133">Transmembrane helix</keyword>
<dbReference type="PANTHER" id="PTHR34975:SF2">
    <property type="entry name" value="SPORE GERMINATION PROTEIN A2"/>
    <property type="match status" value="1"/>
</dbReference>
<feature type="transmembrane region" description="Helical" evidence="8">
    <location>
        <begin position="75"/>
        <end position="100"/>
    </location>
</feature>
<dbReference type="RefSeq" id="WP_221874326.1">
    <property type="nucleotide sequence ID" value="NZ_JACWFH010000019.1"/>
</dbReference>
<evidence type="ECO:0000313" key="10">
    <source>
        <dbReference type="Proteomes" id="UP000769780"/>
    </source>
</evidence>
<feature type="transmembrane region" description="Helical" evidence="8">
    <location>
        <begin position="112"/>
        <end position="128"/>
    </location>
</feature>
<feature type="transmembrane region" description="Helical" evidence="8">
    <location>
        <begin position="265"/>
        <end position="287"/>
    </location>
</feature>
<organism evidence="9 10">
    <name type="scientific">Mesobacillus maritimus</name>
    <dbReference type="NCBI Taxonomy" id="1643336"/>
    <lineage>
        <taxon>Bacteria</taxon>
        <taxon>Bacillati</taxon>
        <taxon>Bacillota</taxon>
        <taxon>Bacilli</taxon>
        <taxon>Bacillales</taxon>
        <taxon>Bacillaceae</taxon>
        <taxon>Mesobacillus</taxon>
    </lineage>
</organism>
<comment type="caution">
    <text evidence="9">The sequence shown here is derived from an EMBL/GenBank/DDBJ whole genome shotgun (WGS) entry which is preliminary data.</text>
</comment>
<feature type="transmembrane region" description="Helical" evidence="8">
    <location>
        <begin position="32"/>
        <end position="55"/>
    </location>
</feature>